<evidence type="ECO:0000313" key="3">
    <source>
        <dbReference type="Proteomes" id="UP000820818"/>
    </source>
</evidence>
<keyword evidence="1" id="KW-0732">Signal</keyword>
<dbReference type="EMBL" id="WJBH02000008">
    <property type="protein sequence ID" value="KAI9554756.1"/>
    <property type="molecule type" value="Genomic_DNA"/>
</dbReference>
<organism evidence="2 3">
    <name type="scientific">Daphnia sinensis</name>
    <dbReference type="NCBI Taxonomy" id="1820382"/>
    <lineage>
        <taxon>Eukaryota</taxon>
        <taxon>Metazoa</taxon>
        <taxon>Ecdysozoa</taxon>
        <taxon>Arthropoda</taxon>
        <taxon>Crustacea</taxon>
        <taxon>Branchiopoda</taxon>
        <taxon>Diplostraca</taxon>
        <taxon>Cladocera</taxon>
        <taxon>Anomopoda</taxon>
        <taxon>Daphniidae</taxon>
        <taxon>Daphnia</taxon>
        <taxon>Daphnia similis group</taxon>
    </lineage>
</organism>
<sequence length="169" mass="18444">MDSCNLAILLFVLAIAQHHFLLVKANPAVLNSDDDSESVSMDNPMLSGSRGIRKNAVLAMAPSQPVFEKAPEIVYSGLQRNAFVPVTGTPPPSAQCSSIVKDIQLGFRKVINDSSPDLIPFFTDILDKGETDLTRECSKNNGESPGMVGNEQQKNVMANHQWVTEKFKL</sequence>
<dbReference type="AlphaFoldDB" id="A0AAD5L2E7"/>
<name>A0AAD5L2E7_9CRUS</name>
<comment type="caution">
    <text evidence="2">The sequence shown here is derived from an EMBL/GenBank/DDBJ whole genome shotgun (WGS) entry which is preliminary data.</text>
</comment>
<keyword evidence="3" id="KW-1185">Reference proteome</keyword>
<gene>
    <name evidence="2" type="ORF">GHT06_020032</name>
</gene>
<reference evidence="2 3" key="1">
    <citation type="submission" date="2022-05" db="EMBL/GenBank/DDBJ databases">
        <title>A multi-omics perspective on studying reproductive biology in Daphnia sinensis.</title>
        <authorList>
            <person name="Jia J."/>
        </authorList>
    </citation>
    <scope>NUCLEOTIDE SEQUENCE [LARGE SCALE GENOMIC DNA]</scope>
    <source>
        <strain evidence="2 3">WSL</strain>
    </source>
</reference>
<feature type="chain" id="PRO_5042076788" evidence="1">
    <location>
        <begin position="26"/>
        <end position="169"/>
    </location>
</feature>
<feature type="signal peptide" evidence="1">
    <location>
        <begin position="1"/>
        <end position="25"/>
    </location>
</feature>
<evidence type="ECO:0000313" key="2">
    <source>
        <dbReference type="EMBL" id="KAI9554756.1"/>
    </source>
</evidence>
<proteinExistence type="predicted"/>
<evidence type="ECO:0000256" key="1">
    <source>
        <dbReference type="SAM" id="SignalP"/>
    </source>
</evidence>
<protein>
    <submittedName>
        <fullName evidence="2">Uncharacterized protein</fullName>
    </submittedName>
</protein>
<dbReference type="Proteomes" id="UP000820818">
    <property type="component" value="Linkage Group LG8"/>
</dbReference>
<accession>A0AAD5L2E7</accession>